<keyword evidence="10" id="KW-0393">Immunoglobulin domain</keyword>
<dbReference type="InterPro" id="IPR013783">
    <property type="entry name" value="Ig-like_fold"/>
</dbReference>
<keyword evidence="3 12" id="KW-0812">Transmembrane</keyword>
<dbReference type="InterPro" id="IPR036116">
    <property type="entry name" value="FN3_sf"/>
</dbReference>
<evidence type="ECO:0000256" key="2">
    <source>
        <dbReference type="ARBA" id="ARBA00010890"/>
    </source>
</evidence>
<dbReference type="CDD" id="cd00063">
    <property type="entry name" value="FN3"/>
    <property type="match status" value="1"/>
</dbReference>
<reference evidence="15" key="1">
    <citation type="submission" date="2025-08" db="UniProtKB">
        <authorList>
            <consortium name="Ensembl"/>
        </authorList>
    </citation>
    <scope>IDENTIFICATION</scope>
</reference>
<dbReference type="SUPFAM" id="SSF48726">
    <property type="entry name" value="Immunoglobulin"/>
    <property type="match status" value="1"/>
</dbReference>
<feature type="region of interest" description="Disordered" evidence="11">
    <location>
        <begin position="141"/>
        <end position="161"/>
    </location>
</feature>
<evidence type="ECO:0000256" key="13">
    <source>
        <dbReference type="SAM" id="SignalP"/>
    </source>
</evidence>
<keyword evidence="7" id="KW-1015">Disulfide bond</keyword>
<evidence type="ECO:0000313" key="16">
    <source>
        <dbReference type="Proteomes" id="UP000694565"/>
    </source>
</evidence>
<dbReference type="Pfam" id="PF09240">
    <property type="entry name" value="IL6Ra-bind"/>
    <property type="match status" value="1"/>
</dbReference>
<evidence type="ECO:0000256" key="3">
    <source>
        <dbReference type="ARBA" id="ARBA00022692"/>
    </source>
</evidence>
<dbReference type="SMART" id="SM00409">
    <property type="entry name" value="IG"/>
    <property type="match status" value="1"/>
</dbReference>
<comment type="subcellular location">
    <subcellularLocation>
        <location evidence="1">Membrane</location>
        <topology evidence="1">Single-pass type I membrane protein</topology>
    </subcellularLocation>
</comment>
<keyword evidence="16" id="KW-1185">Reference proteome</keyword>
<dbReference type="GeneID" id="117745368"/>
<keyword evidence="6 12" id="KW-0472">Membrane</keyword>
<dbReference type="InterPro" id="IPR003961">
    <property type="entry name" value="FN3_dom"/>
</dbReference>
<evidence type="ECO:0000256" key="4">
    <source>
        <dbReference type="ARBA" id="ARBA00022729"/>
    </source>
</evidence>
<dbReference type="Gene3D" id="2.60.40.10">
    <property type="entry name" value="Immunoglobulins"/>
    <property type="match status" value="3"/>
</dbReference>
<feature type="signal peptide" evidence="13">
    <location>
        <begin position="1"/>
        <end position="18"/>
    </location>
</feature>
<accession>A0A8C2ZAY1</accession>
<evidence type="ECO:0000256" key="5">
    <source>
        <dbReference type="ARBA" id="ARBA00022989"/>
    </source>
</evidence>
<dbReference type="GO" id="GO:0009897">
    <property type="term" value="C:external side of plasma membrane"/>
    <property type="evidence" value="ECO:0007669"/>
    <property type="project" value="TreeGrafter"/>
</dbReference>
<dbReference type="SUPFAM" id="SSF49265">
    <property type="entry name" value="Fibronectin type III"/>
    <property type="match status" value="2"/>
</dbReference>
<keyword evidence="5 12" id="KW-1133">Transmembrane helix</keyword>
<evidence type="ECO:0000256" key="8">
    <source>
        <dbReference type="ARBA" id="ARBA00023170"/>
    </source>
</evidence>
<feature type="chain" id="PRO_5034228527" evidence="13">
    <location>
        <begin position="19"/>
        <end position="594"/>
    </location>
</feature>
<keyword evidence="9" id="KW-0325">Glycoprotein</keyword>
<dbReference type="SMART" id="SM00060">
    <property type="entry name" value="FN3"/>
    <property type="match status" value="1"/>
</dbReference>
<dbReference type="GO" id="GO:0004896">
    <property type="term" value="F:cytokine receptor activity"/>
    <property type="evidence" value="ECO:0007669"/>
    <property type="project" value="InterPro"/>
</dbReference>
<dbReference type="Pfam" id="PF00041">
    <property type="entry name" value="fn3"/>
    <property type="match status" value="1"/>
</dbReference>
<dbReference type="Proteomes" id="UP000694565">
    <property type="component" value="Unplaced"/>
</dbReference>
<dbReference type="InterPro" id="IPR003599">
    <property type="entry name" value="Ig_sub"/>
</dbReference>
<comment type="similarity">
    <text evidence="2">Belongs to the type I cytokine receptor family. Type 3 subfamily.</text>
</comment>
<sequence length="594" mass="66650">MRIFLPLLCVLCGARVRATFVGTCPRKEPPPGVLVVSPGSRLVLTCSGRVEVDGVKVSIHRNSSNIRRGSSSNATTVNIMSKTGVWMKMKKHTVNEGYQSNSTSAAESRSLRLTDTGYTASSSTHTVWPTSVNRQLKGEEVDGMGDYGEEDEAAEGSSRVTRGTKSRWQWKWISETVEKGDSGEATFERRGAALTLSSVRLADSGRYTCHYRGRERSSFKVNVADPPETPSLSCYKRSPSSKIRCEWALQRPLPIWPTCYLLLSKSPTQAFLRSQCSYSSRSSRCWCALDHNEDEQRTLHMAYLCVTSIAGNATSALLHFLPLNILKPDPPSDVGVQQEEGQEMRMTVTWSLPNSWKSQESYYVLTYEIKYRPLNSLLYHGQIQAMKERSYTITDAMPGVEYSIQLRTKEEYDGQWSDWSEPVHARSWLRSTTKGSFELLMDDLSPTFPVYTDNEGSSGTDVGVFVDPEPVQSGAEVSRHVLWISGSFALLSLVLLAAYIFRHKERFMHVVIKCGDSLRPPPSTPTPPEGQTLVAFAPPHYKKTPQSEVEEGEEEQRLKERVEAMHFNNTSYFFLDRTHDQAEKGIKLSSVTDD</sequence>
<name>A0A8C2ZAY1_CYCLU</name>
<gene>
    <name evidence="15" type="primary">il6r</name>
</gene>
<dbReference type="InterPro" id="IPR036179">
    <property type="entry name" value="Ig-like_dom_sf"/>
</dbReference>
<keyword evidence="8" id="KW-0675">Receptor</keyword>
<evidence type="ECO:0000256" key="7">
    <source>
        <dbReference type="ARBA" id="ARBA00023157"/>
    </source>
</evidence>
<dbReference type="KEGG" id="clum:117745368"/>
<dbReference type="GO" id="GO:0016064">
    <property type="term" value="P:immunoglobulin mediated immune response"/>
    <property type="evidence" value="ECO:0007669"/>
    <property type="project" value="TreeGrafter"/>
</dbReference>
<dbReference type="RefSeq" id="XP_034409541.1">
    <property type="nucleotide sequence ID" value="XM_034553650.1"/>
</dbReference>
<dbReference type="CTD" id="3570"/>
<protein>
    <submittedName>
        <fullName evidence="15">Interleukin 6 receptor</fullName>
    </submittedName>
</protein>
<evidence type="ECO:0000259" key="14">
    <source>
        <dbReference type="PROSITE" id="PS50853"/>
    </source>
</evidence>
<keyword evidence="4 13" id="KW-0732">Signal</keyword>
<dbReference type="OrthoDB" id="8634471at2759"/>
<dbReference type="InterPro" id="IPR003530">
    <property type="entry name" value="Hematopoietin_rcpt_L_F3_CS"/>
</dbReference>
<proteinExistence type="inferred from homology"/>
<evidence type="ECO:0000256" key="9">
    <source>
        <dbReference type="ARBA" id="ARBA00023180"/>
    </source>
</evidence>
<evidence type="ECO:0000313" key="15">
    <source>
        <dbReference type="Ensembl" id="ENSCLMP00005024701.1"/>
    </source>
</evidence>
<dbReference type="PROSITE" id="PS50853">
    <property type="entry name" value="FN3"/>
    <property type="match status" value="1"/>
</dbReference>
<evidence type="ECO:0000256" key="10">
    <source>
        <dbReference type="ARBA" id="ARBA00023319"/>
    </source>
</evidence>
<evidence type="ECO:0000256" key="11">
    <source>
        <dbReference type="SAM" id="MobiDB-lite"/>
    </source>
</evidence>
<dbReference type="PANTHER" id="PTHR23037:SF22">
    <property type="entry name" value="CYTOKINE RECEPTOR COMMON SUBUNIT BETA"/>
    <property type="match status" value="1"/>
</dbReference>
<dbReference type="GeneTree" id="ENSGT00940000165521"/>
<dbReference type="InterPro" id="IPR015321">
    <property type="entry name" value="TypeI_recpt_CBD"/>
</dbReference>
<feature type="compositionally biased region" description="Acidic residues" evidence="11">
    <location>
        <begin position="141"/>
        <end position="154"/>
    </location>
</feature>
<evidence type="ECO:0000256" key="6">
    <source>
        <dbReference type="ARBA" id="ARBA00023136"/>
    </source>
</evidence>
<feature type="transmembrane region" description="Helical" evidence="12">
    <location>
        <begin position="481"/>
        <end position="501"/>
    </location>
</feature>
<evidence type="ECO:0000256" key="1">
    <source>
        <dbReference type="ARBA" id="ARBA00004479"/>
    </source>
</evidence>
<reference evidence="15" key="2">
    <citation type="submission" date="2025-09" db="UniProtKB">
        <authorList>
            <consortium name="Ensembl"/>
        </authorList>
    </citation>
    <scope>IDENTIFICATION</scope>
</reference>
<evidence type="ECO:0000256" key="12">
    <source>
        <dbReference type="SAM" id="Phobius"/>
    </source>
</evidence>
<feature type="domain" description="Fibronectin type-III" evidence="14">
    <location>
        <begin position="330"/>
        <end position="430"/>
    </location>
</feature>
<dbReference type="AlphaFoldDB" id="A0A8C2ZAY1"/>
<dbReference type="PANTHER" id="PTHR23037">
    <property type="entry name" value="CYTOKINE RECEPTOR"/>
    <property type="match status" value="1"/>
</dbReference>
<dbReference type="Ensembl" id="ENSCLMT00005025821.1">
    <property type="protein sequence ID" value="ENSCLMP00005024701.1"/>
    <property type="gene ID" value="ENSCLMG00005012159.1"/>
</dbReference>
<organism evidence="15 16">
    <name type="scientific">Cyclopterus lumpus</name>
    <name type="common">Lumpsucker</name>
    <dbReference type="NCBI Taxonomy" id="8103"/>
    <lineage>
        <taxon>Eukaryota</taxon>
        <taxon>Metazoa</taxon>
        <taxon>Chordata</taxon>
        <taxon>Craniata</taxon>
        <taxon>Vertebrata</taxon>
        <taxon>Euteleostomi</taxon>
        <taxon>Actinopterygii</taxon>
        <taxon>Neopterygii</taxon>
        <taxon>Teleostei</taxon>
        <taxon>Neoteleostei</taxon>
        <taxon>Acanthomorphata</taxon>
        <taxon>Eupercaria</taxon>
        <taxon>Perciformes</taxon>
        <taxon>Cottioidei</taxon>
        <taxon>Cottales</taxon>
        <taxon>Cyclopteridae</taxon>
        <taxon>Cyclopterus</taxon>
    </lineage>
</organism>
<dbReference type="PROSITE" id="PS01354">
    <property type="entry name" value="HEMATOPO_REC_L_F3"/>
    <property type="match status" value="1"/>
</dbReference>